<dbReference type="Gene3D" id="2.130.10.10">
    <property type="entry name" value="YVTN repeat-like/Quinoprotein amine dehydrogenase"/>
    <property type="match status" value="1"/>
</dbReference>
<feature type="compositionally biased region" description="Polar residues" evidence="1">
    <location>
        <begin position="506"/>
        <end position="523"/>
    </location>
</feature>
<dbReference type="PANTHER" id="PTHR43991:SF9">
    <property type="entry name" value="DUF2415 DOMAIN-CONTAINING PROTEIN"/>
    <property type="match status" value="1"/>
</dbReference>
<dbReference type="InterPro" id="IPR019417">
    <property type="entry name" value="DUF2415"/>
</dbReference>
<evidence type="ECO:0000313" key="4">
    <source>
        <dbReference type="Proteomes" id="UP000452235"/>
    </source>
</evidence>
<comment type="caution">
    <text evidence="3">The sequence shown here is derived from an EMBL/GenBank/DDBJ whole genome shotgun (WGS) entry which is preliminary data.</text>
</comment>
<dbReference type="AlphaFoldDB" id="A0A5M3YNH1"/>
<dbReference type="Pfam" id="PF10313">
    <property type="entry name" value="DUF2415"/>
    <property type="match status" value="1"/>
</dbReference>
<proteinExistence type="predicted"/>
<dbReference type="InterPro" id="IPR036322">
    <property type="entry name" value="WD40_repeat_dom_sf"/>
</dbReference>
<sequence length="784" mass="87515">MPCFFANSFSSCPSRHHPTDTLVLPTKRRFFPFKIPNFHLQLHNYISTADPDRIYVAVDRVIYAIHVSSKKRETIAVIPFEPRCLTAGYGWIGIGGSDNGECAFIKISDQAVRVRENTPAETPAGTPAEVDSALPIDIEGLRRVNQSWLAGEESQSSPDGRGRPLRDVQLHKFGGSIVNSVMIHRLPGDNKGLADEDVIVLSNNNFTVTVYSLTRSKVLKVLEHTESMNYAIISPDSRTLAAVSDEPRAYFYDITRDYDTTVLTEGGQKLTGWNWDLLRCIEMDLGSRLVDRCCFSIAFTQFSRLCAIGAQSGVIIVFDVKKIRDTFQEPNGNNSIICHFQSSRPSINGGAVRCMAFAPEPWDLLVWLEDKGRAGIADVRQAFIRRQIIDLDTNEPGLETVRTDPLVEECAELESDDNNRPATVTPRGADGAHHEAAGSIEGTFNRRIGAPLGNHPLRDTLLQDLTERERLIIEFLNTARWTSRLEEGLRARANANPPHVARPRFQGSTDVPNRTSRPTSPLRQSDVLHDLSHDSQSVHAGGGRHSLRHRPSYIPTLSRYETGSRSPDINGLGAEPQPSITLSWTTSPAELQSATSNTNSHISNSTYDSSSNGASANNGILGRPSANFDYSDTPEVLVPPLRNGHRSPSSQRRSEERTRTPEVRHEPMTRLSSTELRTNVAAERLRRQRQIITEAQSRHNEQEQHYRQLLGLEQSRSHRWIRNILNELPDRSLGVGHRDQDPGCTAGLGWGSDGRTLYIATIDGIFEFQVNTWDRKTFPVVSYR</sequence>
<evidence type="ECO:0000256" key="1">
    <source>
        <dbReference type="SAM" id="MobiDB-lite"/>
    </source>
</evidence>
<dbReference type="EMBL" id="BLJY01000004">
    <property type="protein sequence ID" value="GFF14905.1"/>
    <property type="molecule type" value="Genomic_DNA"/>
</dbReference>
<reference evidence="3 4" key="1">
    <citation type="submission" date="2020-01" db="EMBL/GenBank/DDBJ databases">
        <title>Aspergillus terreus IFO 6365 whole genome shotgun sequence.</title>
        <authorList>
            <person name="Kanamasa S."/>
            <person name="Takahashi H."/>
        </authorList>
    </citation>
    <scope>NUCLEOTIDE SEQUENCE [LARGE SCALE GENOMIC DNA]</scope>
    <source>
        <strain evidence="3 4">IFO 6365</strain>
    </source>
</reference>
<feature type="compositionally biased region" description="Low complexity" evidence="1">
    <location>
        <begin position="593"/>
        <end position="619"/>
    </location>
</feature>
<feature type="compositionally biased region" description="Basic and acidic residues" evidence="1">
    <location>
        <begin position="652"/>
        <end position="668"/>
    </location>
</feature>
<feature type="region of interest" description="Disordered" evidence="1">
    <location>
        <begin position="493"/>
        <end position="671"/>
    </location>
</feature>
<organism evidence="3 4">
    <name type="scientific">Aspergillus terreus</name>
    <dbReference type="NCBI Taxonomy" id="33178"/>
    <lineage>
        <taxon>Eukaryota</taxon>
        <taxon>Fungi</taxon>
        <taxon>Dikarya</taxon>
        <taxon>Ascomycota</taxon>
        <taxon>Pezizomycotina</taxon>
        <taxon>Eurotiomycetes</taxon>
        <taxon>Eurotiomycetidae</taxon>
        <taxon>Eurotiales</taxon>
        <taxon>Aspergillaceae</taxon>
        <taxon>Aspergillus</taxon>
        <taxon>Aspergillus subgen. Circumdati</taxon>
    </lineage>
</organism>
<name>A0A5M3YNH1_ASPTE</name>
<gene>
    <name evidence="3" type="ORF">ATEIFO6365_0004002300</name>
</gene>
<dbReference type="InterPro" id="IPR015943">
    <property type="entry name" value="WD40/YVTN_repeat-like_dom_sf"/>
</dbReference>
<evidence type="ECO:0000313" key="3">
    <source>
        <dbReference type="EMBL" id="GFF14905.1"/>
    </source>
</evidence>
<evidence type="ECO:0000259" key="2">
    <source>
        <dbReference type="Pfam" id="PF10313"/>
    </source>
</evidence>
<feature type="domain" description="DUF2415" evidence="2">
    <location>
        <begin position="350"/>
        <end position="390"/>
    </location>
</feature>
<feature type="region of interest" description="Disordered" evidence="1">
    <location>
        <begin position="414"/>
        <end position="434"/>
    </location>
</feature>
<dbReference type="OrthoDB" id="418169at2759"/>
<dbReference type="VEuPathDB" id="FungiDB:ATEG_04433"/>
<protein>
    <submittedName>
        <fullName evidence="3">WD-domain-containing protein</fullName>
    </submittedName>
</protein>
<dbReference type="PANTHER" id="PTHR43991">
    <property type="entry name" value="WD REPEAT PROTEIN (AFU_ORTHOLOGUE AFUA_8G05640)-RELATED"/>
    <property type="match status" value="1"/>
</dbReference>
<dbReference type="Proteomes" id="UP000452235">
    <property type="component" value="Unassembled WGS sequence"/>
</dbReference>
<keyword evidence="4" id="KW-1185">Reference proteome</keyword>
<accession>A0A5M3YNH1</accession>
<feature type="compositionally biased region" description="Polar residues" evidence="1">
    <location>
        <begin position="578"/>
        <end position="592"/>
    </location>
</feature>
<dbReference type="SUPFAM" id="SSF50978">
    <property type="entry name" value="WD40 repeat-like"/>
    <property type="match status" value="1"/>
</dbReference>